<dbReference type="Gene3D" id="3.30.110.60">
    <property type="entry name" value="YhbY-like"/>
    <property type="match status" value="1"/>
</dbReference>
<protein>
    <recommendedName>
        <fullName evidence="3">CRM domain-containing protein</fullName>
    </recommendedName>
</protein>
<sequence length="90" mass="10361">MNITTPPKKELMNRSLSTITINIGKSKINDNVIDEIKRQLKENEVVKLRFSKGISAEKQNYITEIIEKSNSKLIDFRGNVAVIFKQRRGK</sequence>
<dbReference type="SMART" id="SM01103">
    <property type="entry name" value="CRS1_YhbY"/>
    <property type="match status" value="1"/>
</dbReference>
<dbReference type="SUPFAM" id="SSF75471">
    <property type="entry name" value="YhbY-like"/>
    <property type="match status" value="1"/>
</dbReference>
<evidence type="ECO:0000259" key="3">
    <source>
        <dbReference type="PROSITE" id="PS51295"/>
    </source>
</evidence>
<evidence type="ECO:0000313" key="4">
    <source>
        <dbReference type="EMBL" id="ADZ08791.1"/>
    </source>
</evidence>
<dbReference type="eggNOG" id="arCOG01346">
    <property type="taxonomic scope" value="Archaea"/>
</dbReference>
<feature type="domain" description="CRM" evidence="3">
    <location>
        <begin position="1"/>
        <end position="90"/>
    </location>
</feature>
<dbReference type="PROSITE" id="PS51295">
    <property type="entry name" value="CRM"/>
    <property type="match status" value="1"/>
</dbReference>
<dbReference type="InterPro" id="IPR051925">
    <property type="entry name" value="RNA-binding_domain"/>
</dbReference>
<dbReference type="InterPro" id="IPR035920">
    <property type="entry name" value="YhbY-like_sf"/>
</dbReference>
<evidence type="ECO:0000313" key="5">
    <source>
        <dbReference type="Proteomes" id="UP000007490"/>
    </source>
</evidence>
<dbReference type="STRING" id="877455.Metbo_0539"/>
<dbReference type="EMBL" id="CP002551">
    <property type="protein sequence ID" value="ADZ08791.1"/>
    <property type="molecule type" value="Genomic_DNA"/>
</dbReference>
<proteinExistence type="predicted"/>
<name>F0T9W8_METLA</name>
<dbReference type="AlphaFoldDB" id="F0T9W8"/>
<accession>F0T9W8</accession>
<reference evidence="5" key="1">
    <citation type="submission" date="2011-02" db="EMBL/GenBank/DDBJ databases">
        <title>Complete sequence of Methanobacterium sp. AL-21.</title>
        <authorList>
            <consortium name="US DOE Joint Genome Institute"/>
            <person name="Lucas S."/>
            <person name="Copeland A."/>
            <person name="Lapidus A."/>
            <person name="Cheng J.-F."/>
            <person name="Goodwin L."/>
            <person name="Pitluck S."/>
            <person name="Chertkov O."/>
            <person name="Detter J.C."/>
            <person name="Han C."/>
            <person name="Tapia R."/>
            <person name="Land M."/>
            <person name="Hauser L."/>
            <person name="Kyrpides N."/>
            <person name="Ivanova N."/>
            <person name="Mikhailova N."/>
            <person name="Pagani I."/>
            <person name="Cadillo-Quiroz H."/>
            <person name="Imachi H."/>
            <person name="Zinder S."/>
            <person name="Liu W."/>
            <person name="Woyke T."/>
        </authorList>
    </citation>
    <scope>NUCLEOTIDE SEQUENCE [LARGE SCALE GENOMIC DNA]</scope>
    <source>
        <strain evidence="5">AL-21</strain>
    </source>
</reference>
<dbReference type="PANTHER" id="PTHR40065:SF3">
    <property type="entry name" value="RNA-BINDING PROTEIN YHBY"/>
    <property type="match status" value="1"/>
</dbReference>
<dbReference type="Pfam" id="PF01985">
    <property type="entry name" value="CRS1_YhbY"/>
    <property type="match status" value="1"/>
</dbReference>
<reference evidence="4 5" key="2">
    <citation type="journal article" date="2014" name="Int. J. Syst. Evol. Microbiol.">
        <title>Methanobacterium paludis sp. nov. and a novel strain of Methanobacterium lacus isolated from northern peatlands.</title>
        <authorList>
            <person name="Cadillo-Quiroz H."/>
            <person name="Brauer S.L."/>
            <person name="Goodson N."/>
            <person name="Yavitt J.B."/>
            <person name="Zinder S.H."/>
        </authorList>
    </citation>
    <scope>NUCLEOTIDE SEQUENCE [LARGE SCALE GENOMIC DNA]</scope>
    <source>
        <strain evidence="4 5">AL-21</strain>
    </source>
</reference>
<dbReference type="HOGENOM" id="CLU_095994_5_0_2"/>
<keyword evidence="1 2" id="KW-0694">RNA-binding</keyword>
<dbReference type="InterPro" id="IPR001890">
    <property type="entry name" value="RNA-binding_CRM"/>
</dbReference>
<dbReference type="Proteomes" id="UP000007490">
    <property type="component" value="Chromosome"/>
</dbReference>
<evidence type="ECO:0000256" key="2">
    <source>
        <dbReference type="PROSITE-ProRule" id="PRU00626"/>
    </source>
</evidence>
<dbReference type="GO" id="GO:0003723">
    <property type="term" value="F:RNA binding"/>
    <property type="evidence" value="ECO:0007669"/>
    <property type="project" value="UniProtKB-UniRule"/>
</dbReference>
<gene>
    <name evidence="4" type="ordered locus">Metbo_0539</name>
</gene>
<dbReference type="PANTHER" id="PTHR40065">
    <property type="entry name" value="RNA-BINDING PROTEIN YHBY"/>
    <property type="match status" value="1"/>
</dbReference>
<keyword evidence="5" id="KW-1185">Reference proteome</keyword>
<evidence type="ECO:0000256" key="1">
    <source>
        <dbReference type="ARBA" id="ARBA00022884"/>
    </source>
</evidence>
<dbReference type="KEGG" id="mel:Metbo_0539"/>
<organism evidence="4 5">
    <name type="scientific">Methanobacterium lacus (strain AL-21)</name>
    <dbReference type="NCBI Taxonomy" id="877455"/>
    <lineage>
        <taxon>Archaea</taxon>
        <taxon>Methanobacteriati</taxon>
        <taxon>Methanobacteriota</taxon>
        <taxon>Methanomada group</taxon>
        <taxon>Methanobacteria</taxon>
        <taxon>Methanobacteriales</taxon>
        <taxon>Methanobacteriaceae</taxon>
        <taxon>Methanobacterium</taxon>
    </lineage>
</organism>